<evidence type="ECO:0000256" key="8">
    <source>
        <dbReference type="ARBA" id="ARBA00022679"/>
    </source>
</evidence>
<protein>
    <recommendedName>
        <fullName evidence="6">tRNA wybutosine-synthesizing protein 4</fullName>
        <ecNumber evidence="5">2.1.1.290</ecNumber>
        <ecNumber evidence="4">2.3.1.231</ecNumber>
    </recommendedName>
    <alternativeName>
        <fullName evidence="13">Leucine carboxyl methyltransferase 2</fullName>
    </alternativeName>
    <alternativeName>
        <fullName evidence="14">tRNA(Phe) (7-(3-amino-3-(methoxycarbonyl)propyl)wyosine(37)-N)-methoxycarbonyltransferase</fullName>
    </alternativeName>
    <alternativeName>
        <fullName evidence="12">tRNA(Phe) (7-(3-amino-3-carboxypropyl)wyosine(37)-O)-methyltransferase</fullName>
    </alternativeName>
</protein>
<dbReference type="PANTHER" id="PTHR46529">
    <property type="entry name" value="TRNA WYBUTOSINE-SYNTHESIZING PROTEIN 4"/>
    <property type="match status" value="1"/>
</dbReference>
<proteinExistence type="inferred from homology"/>
<dbReference type="Pfam" id="PF13621">
    <property type="entry name" value="Cupin_8"/>
    <property type="match status" value="1"/>
</dbReference>
<comment type="function">
    <text evidence="11">Probable S-adenosyl-L-methionine-dependent methyltransferase that acts as a component of the wybutosine biosynthesis pathway. Wybutosine is a hyper modified guanosine with a tricyclic base found at the 3'-position adjacent to the anticodon of eukaryotic phenylalanine tRNA. May methylate the carboxyl group of leucine residues to form alpha-leucine ester residues.</text>
</comment>
<evidence type="ECO:0000256" key="6">
    <source>
        <dbReference type="ARBA" id="ARBA00018045"/>
    </source>
</evidence>
<evidence type="ECO:0000256" key="12">
    <source>
        <dbReference type="ARBA" id="ARBA00029750"/>
    </source>
</evidence>
<evidence type="ECO:0000256" key="9">
    <source>
        <dbReference type="ARBA" id="ARBA00022691"/>
    </source>
</evidence>
<dbReference type="Pfam" id="PF13418">
    <property type="entry name" value="Beta-prop_TYW4"/>
    <property type="match status" value="1"/>
</dbReference>
<dbReference type="InterPro" id="IPR011043">
    <property type="entry name" value="Gal_Oxase/kelch_b-propeller"/>
</dbReference>
<evidence type="ECO:0000256" key="3">
    <source>
        <dbReference type="ARBA" id="ARBA00010703"/>
    </source>
</evidence>
<evidence type="ECO:0000256" key="16">
    <source>
        <dbReference type="SAM" id="MobiDB-lite"/>
    </source>
</evidence>
<gene>
    <name evidence="18" type="ORF">PVAG01_06103</name>
</gene>
<evidence type="ECO:0000256" key="5">
    <source>
        <dbReference type="ARBA" id="ARBA00012779"/>
    </source>
</evidence>
<keyword evidence="9" id="KW-0949">S-adenosyl-L-methionine</keyword>
<evidence type="ECO:0000313" key="19">
    <source>
        <dbReference type="Proteomes" id="UP001629113"/>
    </source>
</evidence>
<evidence type="ECO:0000256" key="15">
    <source>
        <dbReference type="ARBA" id="ARBA00049250"/>
    </source>
</evidence>
<feature type="compositionally biased region" description="Basic residues" evidence="16">
    <location>
        <begin position="15"/>
        <end position="27"/>
    </location>
</feature>
<comment type="caution">
    <text evidence="18">The sequence shown here is derived from an EMBL/GenBank/DDBJ whole genome shotgun (WGS) entry which is preliminary data.</text>
</comment>
<dbReference type="SUPFAM" id="SSF53335">
    <property type="entry name" value="S-adenosyl-L-methionine-dependent methyltransferases"/>
    <property type="match status" value="1"/>
</dbReference>
<evidence type="ECO:0000259" key="17">
    <source>
        <dbReference type="PROSITE" id="PS51184"/>
    </source>
</evidence>
<feature type="region of interest" description="Disordered" evidence="16">
    <location>
        <begin position="1"/>
        <end position="30"/>
    </location>
</feature>
<feature type="compositionally biased region" description="Basic and acidic residues" evidence="16">
    <location>
        <begin position="705"/>
        <end position="716"/>
    </location>
</feature>
<keyword evidence="8" id="KW-0808">Transferase</keyword>
<dbReference type="Gene3D" id="2.60.120.650">
    <property type="entry name" value="Cupin"/>
    <property type="match status" value="1"/>
</dbReference>
<evidence type="ECO:0000256" key="2">
    <source>
        <dbReference type="ARBA" id="ARBA00004797"/>
    </source>
</evidence>
<dbReference type="GO" id="GO:0008168">
    <property type="term" value="F:methyltransferase activity"/>
    <property type="evidence" value="ECO:0007669"/>
    <property type="project" value="UniProtKB-KW"/>
</dbReference>
<dbReference type="EC" id="2.3.1.231" evidence="4"/>
<evidence type="ECO:0000256" key="10">
    <source>
        <dbReference type="ARBA" id="ARBA00022694"/>
    </source>
</evidence>
<accession>A0ABR4PF41</accession>
<dbReference type="Gene3D" id="6.10.140.1470">
    <property type="match status" value="1"/>
</dbReference>
<dbReference type="InterPro" id="IPR041667">
    <property type="entry name" value="Cupin_8"/>
</dbReference>
<evidence type="ECO:0000256" key="7">
    <source>
        <dbReference type="ARBA" id="ARBA00022603"/>
    </source>
</evidence>
<comment type="similarity">
    <text evidence="3">Belongs to the methyltransferase superfamily. LCMT family.</text>
</comment>
<dbReference type="InterPro" id="IPR003347">
    <property type="entry name" value="JmjC_dom"/>
</dbReference>
<dbReference type="Gene3D" id="2.120.10.80">
    <property type="entry name" value="Kelch-type beta propeller"/>
    <property type="match status" value="1"/>
</dbReference>
<reference evidence="18 19" key="1">
    <citation type="submission" date="2024-06" db="EMBL/GenBank/DDBJ databases">
        <title>Complete genome of Phlyctema vagabunda strain 19-DSS-EL-015.</title>
        <authorList>
            <person name="Fiorenzani C."/>
        </authorList>
    </citation>
    <scope>NUCLEOTIDE SEQUENCE [LARGE SCALE GENOMIC DNA]</scope>
    <source>
        <strain evidence="18 19">19-DSS-EL-015</strain>
    </source>
</reference>
<comment type="catalytic activity">
    <reaction evidence="1">
        <text>7-[(3S)-3-amino-3-carboxypropyl]wyosine(37) in tRNA(Phe) + S-adenosyl-L-methionine = 7-[(3S)-(3-amino-3-methoxycarbonyl)propyl]wyosine(37) in tRNA(Phe) + S-adenosyl-L-homocysteine</text>
        <dbReference type="Rhea" id="RHEA:36903"/>
        <dbReference type="Rhea" id="RHEA-COMP:10379"/>
        <dbReference type="Rhea" id="RHEA-COMP:11844"/>
        <dbReference type="ChEBI" id="CHEBI:57856"/>
        <dbReference type="ChEBI" id="CHEBI:59789"/>
        <dbReference type="ChEBI" id="CHEBI:73543"/>
        <dbReference type="ChEBI" id="CHEBI:74275"/>
        <dbReference type="EC" id="2.1.1.290"/>
    </reaction>
</comment>
<feature type="region of interest" description="Disordered" evidence="16">
    <location>
        <begin position="705"/>
        <end position="726"/>
    </location>
</feature>
<comment type="pathway">
    <text evidence="2">tRNA modification; wybutosine-tRNA(Phe) biosynthesis.</text>
</comment>
<dbReference type="Proteomes" id="UP001629113">
    <property type="component" value="Unassembled WGS sequence"/>
</dbReference>
<dbReference type="SMART" id="SM00558">
    <property type="entry name" value="JmjC"/>
    <property type="match status" value="1"/>
</dbReference>
<keyword evidence="7 18" id="KW-0489">Methyltransferase</keyword>
<evidence type="ECO:0000256" key="1">
    <source>
        <dbReference type="ARBA" id="ARBA00001806"/>
    </source>
</evidence>
<dbReference type="InterPro" id="IPR007213">
    <property type="entry name" value="Ppm1/Ppm2/Tcmp"/>
</dbReference>
<dbReference type="EMBL" id="JBFCZG010000005">
    <property type="protein sequence ID" value="KAL3421947.1"/>
    <property type="molecule type" value="Genomic_DNA"/>
</dbReference>
<evidence type="ECO:0000256" key="4">
    <source>
        <dbReference type="ARBA" id="ARBA00012155"/>
    </source>
</evidence>
<keyword evidence="19" id="KW-1185">Reference proteome</keyword>
<evidence type="ECO:0000256" key="11">
    <source>
        <dbReference type="ARBA" id="ARBA00025588"/>
    </source>
</evidence>
<evidence type="ECO:0000256" key="14">
    <source>
        <dbReference type="ARBA" id="ARBA00030847"/>
    </source>
</evidence>
<dbReference type="EC" id="2.1.1.290" evidence="5"/>
<dbReference type="SUPFAM" id="SSF50965">
    <property type="entry name" value="Galactose oxidase, central domain"/>
    <property type="match status" value="1"/>
</dbReference>
<dbReference type="Gene3D" id="3.40.50.150">
    <property type="entry name" value="Vaccinia Virus protein VP39"/>
    <property type="match status" value="1"/>
</dbReference>
<dbReference type="SUPFAM" id="SSF51197">
    <property type="entry name" value="Clavaminate synthase-like"/>
    <property type="match status" value="1"/>
</dbReference>
<organism evidence="18 19">
    <name type="scientific">Phlyctema vagabunda</name>
    <dbReference type="NCBI Taxonomy" id="108571"/>
    <lineage>
        <taxon>Eukaryota</taxon>
        <taxon>Fungi</taxon>
        <taxon>Dikarya</taxon>
        <taxon>Ascomycota</taxon>
        <taxon>Pezizomycotina</taxon>
        <taxon>Leotiomycetes</taxon>
        <taxon>Helotiales</taxon>
        <taxon>Dermateaceae</taxon>
        <taxon>Phlyctema</taxon>
    </lineage>
</organism>
<evidence type="ECO:0000313" key="18">
    <source>
        <dbReference type="EMBL" id="KAL3421947.1"/>
    </source>
</evidence>
<keyword evidence="10" id="KW-0819">tRNA processing</keyword>
<feature type="domain" description="JmjC" evidence="17">
    <location>
        <begin position="858"/>
        <end position="1012"/>
    </location>
</feature>
<dbReference type="PROSITE" id="PS51184">
    <property type="entry name" value="JMJC"/>
    <property type="match status" value="1"/>
</dbReference>
<dbReference type="PANTHER" id="PTHR46529:SF1">
    <property type="entry name" value="TRNA WYBUTOSINE-SYNTHESIZING PROTEIN 4"/>
    <property type="match status" value="1"/>
</dbReference>
<comment type="catalytic activity">
    <reaction evidence="15">
        <text>7-[(3S)-(3-amino-3-methoxycarbonyl)propyl]wyosine(37) in tRNA(Phe) + S-adenosyl-L-methionine + CO2 = wybutosine(37) in tRNA(Phe) + S-adenosyl-L-homocysteine + 2 H(+)</text>
        <dbReference type="Rhea" id="RHEA:37119"/>
        <dbReference type="Rhea" id="RHEA-COMP:11844"/>
        <dbReference type="Rhea" id="RHEA-COMP:11847"/>
        <dbReference type="ChEBI" id="CHEBI:15378"/>
        <dbReference type="ChEBI" id="CHEBI:16526"/>
        <dbReference type="ChEBI" id="CHEBI:57856"/>
        <dbReference type="ChEBI" id="CHEBI:59789"/>
        <dbReference type="ChEBI" id="CHEBI:73544"/>
        <dbReference type="ChEBI" id="CHEBI:74275"/>
        <dbReference type="EC" id="2.3.1.231"/>
    </reaction>
</comment>
<dbReference type="GO" id="GO:0032259">
    <property type="term" value="P:methylation"/>
    <property type="evidence" value="ECO:0007669"/>
    <property type="project" value="UniProtKB-KW"/>
</dbReference>
<dbReference type="InterPro" id="IPR015915">
    <property type="entry name" value="Kelch-typ_b-propeller"/>
</dbReference>
<sequence length="1055" mass="118556">MDKTNEASSPAKLASKVKHQPRAKLKAKSQIQDDSIMGTNNSSIASKRSVERLYFPNEPHYLRYFVKKFQRRAPLINRGYWIRMKAVDQVVQKFLEASSSKPTVVINLGCGYDPLPWQCFTRYPSICKDVKFIDIDYTDLILRKRKTVQRTPELNSMLTNLEFPSNGNVMLQSDQYIQLGCDLREIGILDRVVGSVVDVNECRILFTAEVSITYMNVEAADALVQWAGSLPEAQFCLLEQLLPDGIGHPFAKTMMAHFDKLVTPLGSVQKYPTLSDQENRFQGLGWSDTSAQNLWELWSSSDFMSPSERLELDLVEPFDEWEEFALFGCHYILLVANNSRQSFAATQKRPHQNATSQSTVLLSANIDFEEYPKTYGRRRFATAFELRGSEKETCSVGNFAGMGLTTRLNNFDVYSKSPTEIPPPHIFHSQYGPSSRMCHSMTDLGNDGALLVGGRTSPDTALVDCWVYHKWLNTWERVDDLPEPRYRHAAVSLGNGTVLISTARKNSRTVLDDYLIWSRPYGWVRCERTSKQEPCATFGVTFARFPWLDSGCSGLIGGGIDKHGLLSQELWIWTVEKPSSKNPVISFAPFIPHEASFETRTSLLARFGASIVLHDKKIVLVGGIIKDHLLTTHQEICIVDQDMQLGHLRTTDSSFTSRPLLVGVSTVSCGKKLHILGGSAVCFSFGTFWNEGCYTIGIGVNEQDSVREEPDKRETSRSSFNPGDRIPQELQYQHTVEALKVSQTVSSSPHTEFRSSSIHKVPRAHLDSAAAFTRILADGKPVILEGLNIGPCTTNWTTSYLKETIGKDREVIVHVASDKQMNFTSKNFIYTTQTFEEFINQIDHGARLYLRSLSASKPSEVPTTLANDFPEIAQDFQLPPELDFVAENAHSSPLRISGPVAMWLHYDVMANILCQIQGTKHLILFPPTDVKYLEFDAGASSSGINIFEKIKGTSLACTHPHEVFLQPGDVLFIPSMWLHTASPISGYSIAVNVFFRDLQAGYAAGKDLYGNRDLQVYEKGRQDIARIARSFEYLPTEVRGFYLQRLVDEFQQKTG</sequence>
<dbReference type="InterPro" id="IPR029063">
    <property type="entry name" value="SAM-dependent_MTases_sf"/>
</dbReference>
<name>A0ABR4PF41_9HELO</name>
<evidence type="ECO:0000256" key="13">
    <source>
        <dbReference type="ARBA" id="ARBA00030231"/>
    </source>
</evidence>
<dbReference type="Pfam" id="PF04072">
    <property type="entry name" value="LCM"/>
    <property type="match status" value="1"/>
</dbReference>